<evidence type="ECO:0000313" key="14">
    <source>
        <dbReference type="EnsemblMetazoa" id="CapteP170733"/>
    </source>
</evidence>
<dbReference type="SUPFAM" id="SSF56176">
    <property type="entry name" value="FAD-binding/transporter-associated domain-like"/>
    <property type="match status" value="1"/>
</dbReference>
<dbReference type="InterPro" id="IPR016169">
    <property type="entry name" value="FAD-bd_PCMH_sub2"/>
</dbReference>
<sequence>MVSEWVPSELIVKHKAVNGCLTSICSLHGKALTTVEGVGSIRTQLHDVQKQLVESNGTQCGYCTPGFIMSMYTLLRNDPVPSMQNIEDALKGNICQCTGYRSILEGFGEFSVGEGCLMGDACCQKKEDNQDKKRVVPTNIKKKAKAPLDRMEKLCTQELIFPPELQVFLKKEGLQSTVVFKSDSTTWHQPVTLKELLRFKTEKPKASLVANLCAPARDGKIFISSANVAELKVVELATDGVTVGAGVTMTQLEQFLEKLINNENDEKYQGFKALVDILQWNGTRQWKNIATIGDQIGSRKATSDLNVLLTTYKATVICESSHGMTNVLSLNADFFNPNKSPFEDEEVIVSIFIPFLLENTVISSFREPIKKAMGSAILSAGLRVTLEKDSNQIIDSTFVFGGSSLDQTSIATLTSAHIAGSVWDEHLPEVAIAKLEEELYGQESKVPTHNRILASSIFYKFYITTLWHLKQSDVSNQTAMEALTPEPAKPVKVYEPDLKEGEIGVGHPIPHVSSKQQTTGEALYVNDIPHCDGELFMAFVLSSKAHAKINNVDVSVALGMPGVTDYIDYHNVPGSNSTGYYIAKDEEIFASDEVHHVGTIIGGILATSEKEARAAVKKVVVDYEEFPYILTIEEAIEAESYFDFNHTHRLGEAEEEMANCQHIVEGSVSIGGQLHFYAEPNVCLVKPGENYEMEIFCPNHSLDSLQGVVAGALNVPKNKLYMKTKRIGGSFGGKDSNSRRIVLPVAVAAYKHQKPVRCVFQRDEDTTIIGGRHPMLATYKLGFKPNGKLHALIADLYSNGGSSIDNSEYVLDWAMLQGDGAYFCPNVLWSGHVCKTNIRSPAGFRGYGGPQGAFFYKTLINHVAAELGRPLERVQETNLYVDGSLTPYHQTMTDTGHLHRCWKEIKNTANFNTRKERLQLRFSTEKTELERGESRWRL</sequence>
<dbReference type="GO" id="GO:0016491">
    <property type="term" value="F:oxidoreductase activity"/>
    <property type="evidence" value="ECO:0007669"/>
    <property type="project" value="UniProtKB-KW"/>
</dbReference>
<dbReference type="InterPro" id="IPR002888">
    <property type="entry name" value="2Fe-2S-bd"/>
</dbReference>
<dbReference type="PROSITE" id="PS51387">
    <property type="entry name" value="FAD_PCMH"/>
    <property type="match status" value="1"/>
</dbReference>
<dbReference type="Gene3D" id="3.90.1170.50">
    <property type="entry name" value="Aldehyde oxidase/xanthine dehydrogenase, a/b hammerhead"/>
    <property type="match status" value="1"/>
</dbReference>
<keyword evidence="8" id="KW-0560">Oxidoreductase</keyword>
<dbReference type="Gene3D" id="3.30.390.50">
    <property type="entry name" value="CO dehydrogenase flavoprotein, C-terminal domain"/>
    <property type="match status" value="1"/>
</dbReference>
<dbReference type="InterPro" id="IPR016208">
    <property type="entry name" value="Ald_Oxase/xanthine_DH-like"/>
</dbReference>
<evidence type="ECO:0000313" key="15">
    <source>
        <dbReference type="Proteomes" id="UP000014760"/>
    </source>
</evidence>
<dbReference type="Pfam" id="PF02738">
    <property type="entry name" value="MoCoBD_1"/>
    <property type="match status" value="1"/>
</dbReference>
<gene>
    <name evidence="13" type="ORF">CAPTEDRAFT_170733</name>
</gene>
<dbReference type="EMBL" id="AMQN01007876">
    <property type="status" value="NOT_ANNOTATED_CDS"/>
    <property type="molecule type" value="Genomic_DNA"/>
</dbReference>
<dbReference type="Gene3D" id="3.30.465.10">
    <property type="match status" value="1"/>
</dbReference>
<evidence type="ECO:0000256" key="4">
    <source>
        <dbReference type="ARBA" id="ARBA00022630"/>
    </source>
</evidence>
<dbReference type="EnsemblMetazoa" id="CapteT170733">
    <property type="protein sequence ID" value="CapteP170733"/>
    <property type="gene ID" value="CapteG170733"/>
</dbReference>
<reference evidence="14" key="3">
    <citation type="submission" date="2015-06" db="UniProtKB">
        <authorList>
            <consortium name="EnsemblMetazoa"/>
        </authorList>
    </citation>
    <scope>IDENTIFICATION</scope>
</reference>
<evidence type="ECO:0000256" key="9">
    <source>
        <dbReference type="ARBA" id="ARBA00023004"/>
    </source>
</evidence>
<organism evidence="13">
    <name type="scientific">Capitella teleta</name>
    <name type="common">Polychaete worm</name>
    <dbReference type="NCBI Taxonomy" id="283909"/>
    <lineage>
        <taxon>Eukaryota</taxon>
        <taxon>Metazoa</taxon>
        <taxon>Spiralia</taxon>
        <taxon>Lophotrochozoa</taxon>
        <taxon>Annelida</taxon>
        <taxon>Polychaeta</taxon>
        <taxon>Sedentaria</taxon>
        <taxon>Scolecida</taxon>
        <taxon>Capitellidae</taxon>
        <taxon>Capitella</taxon>
    </lineage>
</organism>
<dbReference type="Proteomes" id="UP000014760">
    <property type="component" value="Unassembled WGS sequence"/>
</dbReference>
<evidence type="ECO:0000256" key="3">
    <source>
        <dbReference type="ARBA" id="ARBA00022505"/>
    </source>
</evidence>
<dbReference type="InterPro" id="IPR002346">
    <property type="entry name" value="Mopterin_DH_FAD-bd"/>
</dbReference>
<dbReference type="Gene3D" id="3.30.365.10">
    <property type="entry name" value="Aldehyde oxidase/xanthine dehydrogenase, molybdopterin binding domain"/>
    <property type="match status" value="3"/>
</dbReference>
<evidence type="ECO:0000256" key="11">
    <source>
        <dbReference type="ARBA" id="ARBA00034078"/>
    </source>
</evidence>
<dbReference type="OrthoDB" id="8300278at2759"/>
<keyword evidence="4" id="KW-0285">Flavoprotein</keyword>
<dbReference type="InterPro" id="IPR016166">
    <property type="entry name" value="FAD-bd_PCMH"/>
</dbReference>
<comment type="cofactor">
    <cofactor evidence="1">
        <name>Mo-molybdopterin</name>
        <dbReference type="ChEBI" id="CHEBI:71302"/>
    </cofactor>
</comment>
<reference evidence="13 15" key="2">
    <citation type="journal article" date="2013" name="Nature">
        <title>Insights into bilaterian evolution from three spiralian genomes.</title>
        <authorList>
            <person name="Simakov O."/>
            <person name="Marletaz F."/>
            <person name="Cho S.J."/>
            <person name="Edsinger-Gonzales E."/>
            <person name="Havlak P."/>
            <person name="Hellsten U."/>
            <person name="Kuo D.H."/>
            <person name="Larsson T."/>
            <person name="Lv J."/>
            <person name="Arendt D."/>
            <person name="Savage R."/>
            <person name="Osoegawa K."/>
            <person name="de Jong P."/>
            <person name="Grimwood J."/>
            <person name="Chapman J.A."/>
            <person name="Shapiro H."/>
            <person name="Aerts A."/>
            <person name="Otillar R.P."/>
            <person name="Terry A.Y."/>
            <person name="Boore J.L."/>
            <person name="Grigoriev I.V."/>
            <person name="Lindberg D.R."/>
            <person name="Seaver E.C."/>
            <person name="Weisblat D.A."/>
            <person name="Putnam N.H."/>
            <person name="Rokhsar D.S."/>
        </authorList>
    </citation>
    <scope>NUCLEOTIDE SEQUENCE</scope>
    <source>
        <strain evidence="13 15">I ESC-2004</strain>
    </source>
</reference>
<evidence type="ECO:0000256" key="6">
    <source>
        <dbReference type="ARBA" id="ARBA00022723"/>
    </source>
</evidence>
<dbReference type="SUPFAM" id="SSF56003">
    <property type="entry name" value="Molybdenum cofactor-binding domain"/>
    <property type="match status" value="1"/>
</dbReference>
<dbReference type="Gene3D" id="3.30.43.10">
    <property type="entry name" value="Uridine Diphospho-n-acetylenolpyruvylglucosamine Reductase, domain 2"/>
    <property type="match status" value="1"/>
</dbReference>
<evidence type="ECO:0000256" key="5">
    <source>
        <dbReference type="ARBA" id="ARBA00022714"/>
    </source>
</evidence>
<protein>
    <recommendedName>
        <fullName evidence="12">FAD-binding PCMH-type domain-containing protein</fullName>
    </recommendedName>
</protein>
<evidence type="ECO:0000256" key="8">
    <source>
        <dbReference type="ARBA" id="ARBA00023002"/>
    </source>
</evidence>
<dbReference type="Gene3D" id="1.10.150.120">
    <property type="entry name" value="[2Fe-2S]-binding domain"/>
    <property type="match status" value="1"/>
</dbReference>
<evidence type="ECO:0000256" key="1">
    <source>
        <dbReference type="ARBA" id="ARBA00001924"/>
    </source>
</evidence>
<dbReference type="OMA" id="MEVSHEV"/>
<dbReference type="SUPFAM" id="SSF47741">
    <property type="entry name" value="CO dehydrogenase ISP C-domain like"/>
    <property type="match status" value="1"/>
</dbReference>
<dbReference type="GO" id="GO:0051537">
    <property type="term" value="F:2 iron, 2 sulfur cluster binding"/>
    <property type="evidence" value="ECO:0007669"/>
    <property type="project" value="UniProtKB-KW"/>
</dbReference>
<evidence type="ECO:0000256" key="10">
    <source>
        <dbReference type="ARBA" id="ARBA00023014"/>
    </source>
</evidence>
<name>R7UGX1_CAPTE</name>
<accession>R7UGX1</accession>
<dbReference type="InterPro" id="IPR000674">
    <property type="entry name" value="Ald_Oxase/Xan_DH_a/b"/>
</dbReference>
<dbReference type="PANTHER" id="PTHR45444">
    <property type="entry name" value="XANTHINE DEHYDROGENASE"/>
    <property type="match status" value="1"/>
</dbReference>
<feature type="domain" description="FAD-binding PCMH-type" evidence="12">
    <location>
        <begin position="180"/>
        <end position="358"/>
    </location>
</feature>
<dbReference type="FunFam" id="3.30.365.10:FF:000001">
    <property type="entry name" value="Xanthine dehydrogenase oxidase"/>
    <property type="match status" value="1"/>
</dbReference>
<keyword evidence="6" id="KW-0479">Metal-binding</keyword>
<dbReference type="GO" id="GO:0005506">
    <property type="term" value="F:iron ion binding"/>
    <property type="evidence" value="ECO:0007669"/>
    <property type="project" value="InterPro"/>
</dbReference>
<dbReference type="InterPro" id="IPR012675">
    <property type="entry name" value="Beta-grasp_dom_sf"/>
</dbReference>
<dbReference type="AlphaFoldDB" id="R7UGX1"/>
<reference evidence="15" key="1">
    <citation type="submission" date="2012-12" db="EMBL/GenBank/DDBJ databases">
        <authorList>
            <person name="Hellsten U."/>
            <person name="Grimwood J."/>
            <person name="Chapman J.A."/>
            <person name="Shapiro H."/>
            <person name="Aerts A."/>
            <person name="Otillar R.P."/>
            <person name="Terry A.Y."/>
            <person name="Boore J.L."/>
            <person name="Simakov O."/>
            <person name="Marletaz F."/>
            <person name="Cho S.-J."/>
            <person name="Edsinger-Gonzales E."/>
            <person name="Havlak P."/>
            <person name="Kuo D.-H."/>
            <person name="Larsson T."/>
            <person name="Lv J."/>
            <person name="Arendt D."/>
            <person name="Savage R."/>
            <person name="Osoegawa K."/>
            <person name="de Jong P."/>
            <person name="Lindberg D.R."/>
            <person name="Seaver E.C."/>
            <person name="Weisblat D.A."/>
            <person name="Putnam N.H."/>
            <person name="Grigoriev I.V."/>
            <person name="Rokhsar D.S."/>
        </authorList>
    </citation>
    <scope>NUCLEOTIDE SEQUENCE</scope>
    <source>
        <strain evidence="15">I ESC-2004</strain>
    </source>
</reference>
<keyword evidence="3" id="KW-0500">Molybdenum</keyword>
<dbReference type="GO" id="GO:0071949">
    <property type="term" value="F:FAD binding"/>
    <property type="evidence" value="ECO:0007669"/>
    <property type="project" value="InterPro"/>
</dbReference>
<dbReference type="SUPFAM" id="SSF54665">
    <property type="entry name" value="CO dehydrogenase molybdoprotein N-domain-like"/>
    <property type="match status" value="1"/>
</dbReference>
<dbReference type="InterPro" id="IPR008274">
    <property type="entry name" value="AldOxase/xan_DH_MoCoBD1"/>
</dbReference>
<dbReference type="SUPFAM" id="SSF55447">
    <property type="entry name" value="CO dehydrogenase flavoprotein C-terminal domain-like"/>
    <property type="match status" value="1"/>
</dbReference>
<dbReference type="FunFam" id="3.90.1170.50:FF:000001">
    <property type="entry name" value="Aldehyde oxidase 1"/>
    <property type="match status" value="1"/>
</dbReference>
<evidence type="ECO:0000313" key="13">
    <source>
        <dbReference type="EMBL" id="ELU05348.1"/>
    </source>
</evidence>
<keyword evidence="5" id="KW-0001">2Fe-2S</keyword>
<dbReference type="Gene3D" id="3.10.20.30">
    <property type="match status" value="1"/>
</dbReference>
<dbReference type="InterPro" id="IPR036318">
    <property type="entry name" value="FAD-bd_PCMH-like_sf"/>
</dbReference>
<dbReference type="Pfam" id="PF00941">
    <property type="entry name" value="FAD_binding_5"/>
    <property type="match status" value="1"/>
</dbReference>
<proteinExistence type="inferred from homology"/>
<dbReference type="InterPro" id="IPR036683">
    <property type="entry name" value="CO_DH_flav_C_dom_sf"/>
</dbReference>
<evidence type="ECO:0000256" key="7">
    <source>
        <dbReference type="ARBA" id="ARBA00022827"/>
    </source>
</evidence>
<dbReference type="STRING" id="283909.R7UGX1"/>
<dbReference type="EMBL" id="KB301608">
    <property type="protein sequence ID" value="ELU05348.1"/>
    <property type="molecule type" value="Genomic_DNA"/>
</dbReference>
<dbReference type="Pfam" id="PF01799">
    <property type="entry name" value="Fer2_2"/>
    <property type="match status" value="1"/>
</dbReference>
<dbReference type="InterPro" id="IPR036856">
    <property type="entry name" value="Ald_Oxase/Xan_DH_a/b_sf"/>
</dbReference>
<dbReference type="Pfam" id="PF01315">
    <property type="entry name" value="Ald_Xan_dh_C"/>
    <property type="match status" value="1"/>
</dbReference>
<evidence type="ECO:0000259" key="12">
    <source>
        <dbReference type="PROSITE" id="PS51387"/>
    </source>
</evidence>
<dbReference type="HOGENOM" id="CLU_001681_1_4_1"/>
<comment type="cofactor">
    <cofactor evidence="11">
        <name>[2Fe-2S] cluster</name>
        <dbReference type="ChEBI" id="CHEBI:190135"/>
    </cofactor>
</comment>
<keyword evidence="10" id="KW-0411">Iron-sulfur</keyword>
<comment type="similarity">
    <text evidence="2">Belongs to the xanthine dehydrogenase family.</text>
</comment>
<evidence type="ECO:0000256" key="2">
    <source>
        <dbReference type="ARBA" id="ARBA00006849"/>
    </source>
</evidence>
<dbReference type="InterPro" id="IPR036884">
    <property type="entry name" value="2Fe-2S-bd_dom_sf"/>
</dbReference>
<keyword evidence="15" id="KW-1185">Reference proteome</keyword>
<dbReference type="SMART" id="SM01008">
    <property type="entry name" value="Ald_Xan_dh_C"/>
    <property type="match status" value="1"/>
</dbReference>
<dbReference type="InterPro" id="IPR016167">
    <property type="entry name" value="FAD-bd_PCMH_sub1"/>
</dbReference>
<dbReference type="InterPro" id="IPR037165">
    <property type="entry name" value="AldOxase/xan_DH_Mopterin-bd_sf"/>
</dbReference>
<dbReference type="PANTHER" id="PTHR45444:SF3">
    <property type="entry name" value="XANTHINE DEHYDROGENASE"/>
    <property type="match status" value="1"/>
</dbReference>
<keyword evidence="7" id="KW-0274">FAD</keyword>
<keyword evidence="9" id="KW-0408">Iron</keyword>